<reference evidence="2 3" key="1">
    <citation type="submission" date="2013-07" db="EMBL/GenBank/DDBJ databases">
        <title>Genome sequence of Salmonella bongori N268-08 - a rare clinical isolate.</title>
        <authorList>
            <person name="Marti R."/>
            <person name="Hagens S."/>
            <person name="Loessner M.J."/>
            <person name="Klumpp J."/>
        </authorList>
    </citation>
    <scope>NUCLEOTIDE SEQUENCE [LARGE SCALE GENOMIC DNA]</scope>
    <source>
        <strain evidence="2 3">N268-08</strain>
    </source>
</reference>
<sequence length="76" mass="8821">MLNDFHWTLCFAGVATRVIAKRTGKRARANDVKRFGIDDEPPQETHFLPLFPAIWICQVSLMFVISTFARKRAAWR</sequence>
<accession>S5MRM0</accession>
<gene>
    <name evidence="2" type="ORF">A464_73</name>
</gene>
<evidence type="ECO:0000256" key="1">
    <source>
        <dbReference type="SAM" id="Phobius"/>
    </source>
</evidence>
<keyword evidence="1" id="KW-1133">Transmembrane helix</keyword>
<dbReference type="Proteomes" id="UP000015042">
    <property type="component" value="Chromosome"/>
</dbReference>
<dbReference type="KEGG" id="sbz:A464_73"/>
<keyword evidence="1" id="KW-0812">Transmembrane</keyword>
<dbReference type="AlphaFoldDB" id="S5MRM0"/>
<evidence type="ECO:0000313" key="2">
    <source>
        <dbReference type="EMBL" id="AGR57259.1"/>
    </source>
</evidence>
<name>S5MRM0_SALBN</name>
<dbReference type="HOGENOM" id="CLU_2652293_0_0_6"/>
<protein>
    <submittedName>
        <fullName evidence="2">Uncharacterized protein</fullName>
    </submittedName>
</protein>
<keyword evidence="1" id="KW-0472">Membrane</keyword>
<evidence type="ECO:0000313" key="3">
    <source>
        <dbReference type="Proteomes" id="UP000015042"/>
    </source>
</evidence>
<dbReference type="PATRIC" id="fig|1197719.3.peg.74"/>
<organism evidence="2 3">
    <name type="scientific">Salmonella bongori N268-08</name>
    <dbReference type="NCBI Taxonomy" id="1197719"/>
    <lineage>
        <taxon>Bacteria</taxon>
        <taxon>Pseudomonadati</taxon>
        <taxon>Pseudomonadota</taxon>
        <taxon>Gammaproteobacteria</taxon>
        <taxon>Enterobacterales</taxon>
        <taxon>Enterobacteriaceae</taxon>
        <taxon>Salmonella</taxon>
    </lineage>
</organism>
<feature type="transmembrane region" description="Helical" evidence="1">
    <location>
        <begin position="50"/>
        <end position="69"/>
    </location>
</feature>
<dbReference type="EMBL" id="CP006608">
    <property type="protein sequence ID" value="AGR57259.1"/>
    <property type="molecule type" value="Genomic_DNA"/>
</dbReference>
<proteinExistence type="predicted"/>